<dbReference type="OrthoDB" id="4034942at2759"/>
<evidence type="ECO:0000313" key="1">
    <source>
        <dbReference type="EMBL" id="CCE89408.1"/>
    </source>
</evidence>
<dbReference type="eggNOG" id="ENOG502S4G6">
    <property type="taxonomic scope" value="Eukaryota"/>
</dbReference>
<dbReference type="KEGG" id="tdl:TDEL_0A00760"/>
<reference evidence="1 2" key="1">
    <citation type="journal article" date="2011" name="Proc. Natl. Acad. Sci. U.S.A.">
        <title>Evolutionary erosion of yeast sex chromosomes by mating-type switching accidents.</title>
        <authorList>
            <person name="Gordon J.L."/>
            <person name="Armisen D."/>
            <person name="Proux-Wera E."/>
            <person name="Oheigeartaigh S.S."/>
            <person name="Byrne K.P."/>
            <person name="Wolfe K.H."/>
        </authorList>
    </citation>
    <scope>NUCLEOTIDE SEQUENCE [LARGE SCALE GENOMIC DNA]</scope>
    <source>
        <strain evidence="2">ATCC 10662 / CBS 1146 / NBRC 0425 / NCYC 2629 / NRRL Y-866</strain>
    </source>
</reference>
<name>G8ZLB4_TORDE</name>
<dbReference type="Proteomes" id="UP000005627">
    <property type="component" value="Chromosome 1"/>
</dbReference>
<dbReference type="EMBL" id="HE616742">
    <property type="protein sequence ID" value="CCE89408.1"/>
    <property type="molecule type" value="Genomic_DNA"/>
</dbReference>
<dbReference type="GO" id="GO:1990429">
    <property type="term" value="C:peroxisomal importomer complex"/>
    <property type="evidence" value="ECO:0007669"/>
    <property type="project" value="EnsemblFungi"/>
</dbReference>
<dbReference type="GO" id="GO:0005778">
    <property type="term" value="C:peroxisomal membrane"/>
    <property type="evidence" value="ECO:0007669"/>
    <property type="project" value="EnsemblFungi"/>
</dbReference>
<protein>
    <submittedName>
        <fullName evidence="1">Uncharacterized protein</fullName>
    </submittedName>
</protein>
<evidence type="ECO:0000313" key="2">
    <source>
        <dbReference type="Proteomes" id="UP000005627"/>
    </source>
</evidence>
<gene>
    <name evidence="1" type="primary">TDEL0A00760</name>
    <name evidence="1" type="ORF">TDEL_0A00760</name>
</gene>
<dbReference type="InParanoid" id="G8ZLB4"/>
<keyword evidence="2" id="KW-1185">Reference proteome</keyword>
<dbReference type="HOGENOM" id="CLU_115007_0_0_1"/>
<organism evidence="1 2">
    <name type="scientific">Torulaspora delbrueckii</name>
    <name type="common">Yeast</name>
    <name type="synonym">Candida colliculosa</name>
    <dbReference type="NCBI Taxonomy" id="4950"/>
    <lineage>
        <taxon>Eukaryota</taxon>
        <taxon>Fungi</taxon>
        <taxon>Dikarya</taxon>
        <taxon>Ascomycota</taxon>
        <taxon>Saccharomycotina</taxon>
        <taxon>Saccharomycetes</taxon>
        <taxon>Saccharomycetales</taxon>
        <taxon>Saccharomycetaceae</taxon>
        <taxon>Torulaspora</taxon>
    </lineage>
</organism>
<sequence>MNIETGIDWPKDDLIVQVHRRRTIGDTIQNLFSNTGIAVSILYILIKKIIEPCLESHFSQRTSLSVSTLIQLRRLVATLQGKLIYTPISSIGFDEEDGKVERSTQTSEDGKLLEARESRWKRLNDCLKEANGNLQSFNTTAIDSSINMDSFQFQMKLVVDGIRLNEDADETSEHCRRIVDSVREVKGLLVNGRFP</sequence>
<dbReference type="AlphaFoldDB" id="G8ZLB4"/>
<dbReference type="FunCoup" id="G8ZLB4">
    <property type="interactions" value="30"/>
</dbReference>
<dbReference type="GO" id="GO:0016560">
    <property type="term" value="P:protein import into peroxisome matrix, docking"/>
    <property type="evidence" value="ECO:0007669"/>
    <property type="project" value="EnsemblFungi"/>
</dbReference>
<dbReference type="RefSeq" id="XP_003678619.1">
    <property type="nucleotide sequence ID" value="XM_003678571.1"/>
</dbReference>
<dbReference type="GO" id="GO:0008320">
    <property type="term" value="F:protein transmembrane transporter activity"/>
    <property type="evidence" value="ECO:0007669"/>
    <property type="project" value="EnsemblFungi"/>
</dbReference>
<proteinExistence type="predicted"/>
<accession>G8ZLB4</accession>
<dbReference type="GeneID" id="11503243"/>
<dbReference type="STRING" id="1076872.G8ZLB4"/>